<evidence type="ECO:0000256" key="2">
    <source>
        <dbReference type="PROSITE-ProRule" id="PRU00283"/>
    </source>
</evidence>
<dbReference type="Proteomes" id="UP001454036">
    <property type="component" value="Unassembled WGS sequence"/>
</dbReference>
<sequence length="437" mass="50985">MKLNSLQSASSRSLFSIVNNILEEGIERKNGDIPQPVSSLLKLIVEEIEQRVLKQAENLKKQSLLYKTREKRYQSRINALETLSTGTTEEHEVVMQQLQQIKIEKSRIDEERKLENQELNLLLKEKVDYEMHISSLKRELEFTIKTHEENFLQLKTLSTETKVELEKKIIELACNLVDSQKRVEELENLSESKYMRWKKKELGYKHFIDSHVGSIQDLRKDSECLKQEVLKIKRFYIEEFNNFELEVKGLVDAAQNYHVVLTENRKLYNEVQDLKGNIRVYCRVRPFHQGQRKKQTTIEYIGENGELVVANPLKQGKDTRRVFKFSKVFSPTATQEDVFGDTRPLIRSVLDGYNVCIFAYGQTGSGKTFTMTGPNLSSIEEWGVNYRALNDLFNISQNRKSSIKYDIGVQMVEIYNEQVRDVLISESSQKKYPFCRA</sequence>
<dbReference type="InterPro" id="IPR031852">
    <property type="entry name" value="Vik1/Cik1_MT-bd"/>
</dbReference>
<evidence type="ECO:0000259" key="4">
    <source>
        <dbReference type="PROSITE" id="PS50067"/>
    </source>
</evidence>
<comment type="caution">
    <text evidence="5">The sequence shown here is derived from an EMBL/GenBank/DDBJ whole genome shotgun (WGS) entry which is preliminary data.</text>
</comment>
<dbReference type="PANTHER" id="PTHR47972">
    <property type="entry name" value="KINESIN-LIKE PROTEIN KLP-3"/>
    <property type="match status" value="1"/>
</dbReference>
<dbReference type="Gene3D" id="3.40.850.10">
    <property type="entry name" value="Kinesin motor domain"/>
    <property type="match status" value="1"/>
</dbReference>
<dbReference type="GO" id="GO:0008017">
    <property type="term" value="F:microtubule binding"/>
    <property type="evidence" value="ECO:0007669"/>
    <property type="project" value="InterPro"/>
</dbReference>
<evidence type="ECO:0000313" key="5">
    <source>
        <dbReference type="EMBL" id="GAA0139494.1"/>
    </source>
</evidence>
<name>A0AAV3NJH1_LITER</name>
<dbReference type="Pfam" id="PF16796">
    <property type="entry name" value="Microtub_bd"/>
    <property type="match status" value="1"/>
</dbReference>
<dbReference type="EMBL" id="BAABME010000094">
    <property type="protein sequence ID" value="GAA0139494.1"/>
    <property type="molecule type" value="Genomic_DNA"/>
</dbReference>
<accession>A0AAV3NJH1</accession>
<dbReference type="GO" id="GO:0003777">
    <property type="term" value="F:microtubule motor activity"/>
    <property type="evidence" value="ECO:0007669"/>
    <property type="project" value="InterPro"/>
</dbReference>
<reference evidence="5 6" key="1">
    <citation type="submission" date="2024-01" db="EMBL/GenBank/DDBJ databases">
        <title>The complete chloroplast genome sequence of Lithospermum erythrorhizon: insights into the phylogenetic relationship among Boraginaceae species and the maternal lineages of purple gromwells.</title>
        <authorList>
            <person name="Okada T."/>
            <person name="Watanabe K."/>
        </authorList>
    </citation>
    <scope>NUCLEOTIDE SEQUENCE [LARGE SCALE GENOMIC DNA]</scope>
</reference>
<protein>
    <submittedName>
        <fullName evidence="5">Microtubule binding motor protein</fullName>
    </submittedName>
</protein>
<keyword evidence="3" id="KW-0175">Coiled coil</keyword>
<dbReference type="SUPFAM" id="SSF52540">
    <property type="entry name" value="P-loop containing nucleoside triphosphate hydrolases"/>
    <property type="match status" value="1"/>
</dbReference>
<evidence type="ECO:0000256" key="3">
    <source>
        <dbReference type="SAM" id="Coils"/>
    </source>
</evidence>
<keyword evidence="2" id="KW-0547">Nucleotide-binding</keyword>
<dbReference type="GO" id="GO:0007018">
    <property type="term" value="P:microtubule-based movement"/>
    <property type="evidence" value="ECO:0007669"/>
    <property type="project" value="InterPro"/>
</dbReference>
<dbReference type="InterPro" id="IPR001752">
    <property type="entry name" value="Kinesin_motor_dom"/>
</dbReference>
<dbReference type="InterPro" id="IPR036961">
    <property type="entry name" value="Kinesin_motor_dom_sf"/>
</dbReference>
<evidence type="ECO:0000256" key="1">
    <source>
        <dbReference type="ARBA" id="ARBA00023175"/>
    </source>
</evidence>
<dbReference type="FunFam" id="3.40.850.10:FF:000111">
    <property type="entry name" value="p-loop nucleoside triphosphate hydrolase superfamily protein with CH (Calponin Homology) domain"/>
    <property type="match status" value="1"/>
</dbReference>
<dbReference type="PANTHER" id="PTHR47972:SF14">
    <property type="entry name" value="KINESIN-LIKE PROTEIN KIN-14J"/>
    <property type="match status" value="1"/>
</dbReference>
<keyword evidence="6" id="KW-1185">Reference proteome</keyword>
<dbReference type="InterPro" id="IPR027640">
    <property type="entry name" value="Kinesin-like_fam"/>
</dbReference>
<organism evidence="5 6">
    <name type="scientific">Lithospermum erythrorhizon</name>
    <name type="common">Purple gromwell</name>
    <name type="synonym">Lithospermum officinale var. erythrorhizon</name>
    <dbReference type="NCBI Taxonomy" id="34254"/>
    <lineage>
        <taxon>Eukaryota</taxon>
        <taxon>Viridiplantae</taxon>
        <taxon>Streptophyta</taxon>
        <taxon>Embryophyta</taxon>
        <taxon>Tracheophyta</taxon>
        <taxon>Spermatophyta</taxon>
        <taxon>Magnoliopsida</taxon>
        <taxon>eudicotyledons</taxon>
        <taxon>Gunneridae</taxon>
        <taxon>Pentapetalae</taxon>
        <taxon>asterids</taxon>
        <taxon>lamiids</taxon>
        <taxon>Boraginales</taxon>
        <taxon>Boraginaceae</taxon>
        <taxon>Boraginoideae</taxon>
        <taxon>Lithospermeae</taxon>
        <taxon>Lithospermum</taxon>
    </lineage>
</organism>
<keyword evidence="1 2" id="KW-0505">Motor protein</keyword>
<dbReference type="InterPro" id="IPR027417">
    <property type="entry name" value="P-loop_NTPase"/>
</dbReference>
<feature type="coiled-coil region" evidence="3">
    <location>
        <begin position="98"/>
        <end position="189"/>
    </location>
</feature>
<dbReference type="GO" id="GO:0005524">
    <property type="term" value="F:ATP binding"/>
    <property type="evidence" value="ECO:0007669"/>
    <property type="project" value="UniProtKB-UniRule"/>
</dbReference>
<evidence type="ECO:0000313" key="6">
    <source>
        <dbReference type="Proteomes" id="UP001454036"/>
    </source>
</evidence>
<dbReference type="AlphaFoldDB" id="A0AAV3NJH1"/>
<dbReference type="GO" id="GO:0015630">
    <property type="term" value="C:microtubule cytoskeleton"/>
    <property type="evidence" value="ECO:0007669"/>
    <property type="project" value="TreeGrafter"/>
</dbReference>
<gene>
    <name evidence="5" type="ORF">LIER_01023</name>
</gene>
<dbReference type="PROSITE" id="PS50067">
    <property type="entry name" value="KINESIN_MOTOR_2"/>
    <property type="match status" value="1"/>
</dbReference>
<comment type="similarity">
    <text evidence="2">Belongs to the TRAFAC class myosin-kinesin ATPase superfamily. Kinesin family.</text>
</comment>
<feature type="domain" description="Kinesin motor" evidence="4">
    <location>
        <begin position="277"/>
        <end position="437"/>
    </location>
</feature>
<proteinExistence type="inferred from homology"/>
<feature type="binding site" evidence="2">
    <location>
        <begin position="361"/>
        <end position="368"/>
    </location>
    <ligand>
        <name>ATP</name>
        <dbReference type="ChEBI" id="CHEBI:30616"/>
    </ligand>
</feature>
<keyword evidence="2" id="KW-0067">ATP-binding</keyword>
<dbReference type="SMART" id="SM00129">
    <property type="entry name" value="KISc"/>
    <property type="match status" value="1"/>
</dbReference>